<dbReference type="OrthoDB" id="18529at2759"/>
<dbReference type="GO" id="GO:0005762">
    <property type="term" value="C:mitochondrial large ribosomal subunit"/>
    <property type="evidence" value="ECO:0007669"/>
    <property type="project" value="InterPro"/>
</dbReference>
<gene>
    <name evidence="2" type="ORF">PaG_05767</name>
</gene>
<sequence length="226" mass="24222">MAFGSTLSRCSRKHISAYGSVLDRFMVSNSASLASSSSSASSSSAASTSSSPSASLFEATKSEASGCWAPPKYSLRRQAKLVKEAALTGQLAALPDGPKTSRIQTRLARLAQSHAAEQQAAEYQYTPQHTATPVRPTALGQRTVKPSQRVPQTEHDAALAAARRLVKDVGPYAGRAKVFKGSRVDKNKITRAHAVNNKLEAMQSTVREWHTSQTEAKNKLKPGLPF</sequence>
<protein>
    <recommendedName>
        <fullName evidence="1">Large ribosomal subunit protein mL59 domain-containing protein</fullName>
    </recommendedName>
</protein>
<dbReference type="EMBL" id="AWNI01000038">
    <property type="protein sequence ID" value="ETS60223.1"/>
    <property type="molecule type" value="Genomic_DNA"/>
</dbReference>
<dbReference type="PANTHER" id="PTHR28041">
    <property type="entry name" value="54S RIBOSOMAL PROTEIN L25, MITOCHONDRIAL"/>
    <property type="match status" value="1"/>
</dbReference>
<feature type="domain" description="Large ribosomal subunit protein mL59" evidence="1">
    <location>
        <begin position="37"/>
        <end position="210"/>
    </location>
</feature>
<evidence type="ECO:0000313" key="2">
    <source>
        <dbReference type="EMBL" id="ETS60223.1"/>
    </source>
</evidence>
<dbReference type="PANTHER" id="PTHR28041:SF1">
    <property type="entry name" value="LARGE RIBOSOMAL SUBUNIT PROTEIN ML59"/>
    <property type="match status" value="1"/>
</dbReference>
<dbReference type="InterPro" id="IPR037507">
    <property type="entry name" value="Ribosomal_mL59"/>
</dbReference>
<dbReference type="InterPro" id="IPR040922">
    <property type="entry name" value="Ribosomal_mL59_dom"/>
</dbReference>
<dbReference type="HOGENOM" id="CLU_1251140_0_0_1"/>
<dbReference type="GO" id="GO:0003735">
    <property type="term" value="F:structural constituent of ribosome"/>
    <property type="evidence" value="ECO:0007669"/>
    <property type="project" value="InterPro"/>
</dbReference>
<dbReference type="Proteomes" id="UP000019462">
    <property type="component" value="Unassembled WGS sequence"/>
</dbReference>
<evidence type="ECO:0000259" key="1">
    <source>
        <dbReference type="Pfam" id="PF18126"/>
    </source>
</evidence>
<name>W3VF33_MOEAP</name>
<keyword evidence="3" id="KW-1185">Reference proteome</keyword>
<proteinExistence type="predicted"/>
<reference evidence="2 3" key="1">
    <citation type="journal article" date="2014" name="Genome Announc.">
        <title>Genome sequence of the basidiomycetous fungus Pseudozyma aphidis DSM70725, an efficient producer of biosurfactant mannosylerythritol lipids.</title>
        <authorList>
            <person name="Lorenz S."/>
            <person name="Guenther M."/>
            <person name="Grumaz C."/>
            <person name="Rupp S."/>
            <person name="Zibek S."/>
            <person name="Sohn K."/>
        </authorList>
    </citation>
    <scope>NUCLEOTIDE SEQUENCE [LARGE SCALE GENOMIC DNA]</scope>
    <source>
        <strain evidence="3">ATCC 32657 / CBS 517.83 / DSM 70725 / JCM 10318 / NBRC 10182 / NRRL Y-7954 / St-0401</strain>
    </source>
</reference>
<dbReference type="AlphaFoldDB" id="W3VF33"/>
<dbReference type="Pfam" id="PF18126">
    <property type="entry name" value="Mitoc_mL59"/>
    <property type="match status" value="1"/>
</dbReference>
<evidence type="ECO:0000313" key="3">
    <source>
        <dbReference type="Proteomes" id="UP000019462"/>
    </source>
</evidence>
<accession>W3VF33</accession>
<comment type="caution">
    <text evidence="2">The sequence shown here is derived from an EMBL/GenBank/DDBJ whole genome shotgun (WGS) entry which is preliminary data.</text>
</comment>
<organism evidence="2 3">
    <name type="scientific">Moesziomyces aphidis</name>
    <name type="common">Pseudozyma aphidis</name>
    <dbReference type="NCBI Taxonomy" id="84754"/>
    <lineage>
        <taxon>Eukaryota</taxon>
        <taxon>Fungi</taxon>
        <taxon>Dikarya</taxon>
        <taxon>Basidiomycota</taxon>
        <taxon>Ustilaginomycotina</taxon>
        <taxon>Ustilaginomycetes</taxon>
        <taxon>Ustilaginales</taxon>
        <taxon>Ustilaginaceae</taxon>
        <taxon>Moesziomyces</taxon>
    </lineage>
</organism>